<dbReference type="EMBL" id="QTUJ01000003">
    <property type="protein sequence ID" value="REF68974.1"/>
    <property type="molecule type" value="Genomic_DNA"/>
</dbReference>
<evidence type="ECO:0000256" key="1">
    <source>
        <dbReference type="SAM" id="MobiDB-lite"/>
    </source>
</evidence>
<evidence type="ECO:0000313" key="3">
    <source>
        <dbReference type="Proteomes" id="UP000256941"/>
    </source>
</evidence>
<reference evidence="2 3" key="1">
    <citation type="submission" date="2018-08" db="EMBL/GenBank/DDBJ databases">
        <title>Genomic Encyclopedia of Archaeal and Bacterial Type Strains, Phase II (KMG-II): from individual species to whole genera.</title>
        <authorList>
            <person name="Goeker M."/>
        </authorList>
    </citation>
    <scope>NUCLEOTIDE SEQUENCE [LARGE SCALE GENOMIC DNA]</scope>
    <source>
        <strain evidence="2 3">DSM 17099</strain>
    </source>
</reference>
<gene>
    <name evidence="2" type="ORF">BDD41_4062</name>
</gene>
<dbReference type="Proteomes" id="UP000256941">
    <property type="component" value="Unassembled WGS sequence"/>
</dbReference>
<name>A0A3D9XEY3_PARVE</name>
<feature type="compositionally biased region" description="Low complexity" evidence="1">
    <location>
        <begin position="203"/>
        <end position="215"/>
    </location>
</feature>
<feature type="region of interest" description="Disordered" evidence="1">
    <location>
        <begin position="1"/>
        <end position="34"/>
    </location>
</feature>
<organism evidence="2 3">
    <name type="scientific">Paracoccus versutus</name>
    <name type="common">Thiobacillus versutus</name>
    <dbReference type="NCBI Taxonomy" id="34007"/>
    <lineage>
        <taxon>Bacteria</taxon>
        <taxon>Pseudomonadati</taxon>
        <taxon>Pseudomonadota</taxon>
        <taxon>Alphaproteobacteria</taxon>
        <taxon>Rhodobacterales</taxon>
        <taxon>Paracoccaceae</taxon>
        <taxon>Paracoccus</taxon>
    </lineage>
</organism>
<dbReference type="AlphaFoldDB" id="A0A3D9XEY3"/>
<evidence type="ECO:0000313" key="2">
    <source>
        <dbReference type="EMBL" id="REF68974.1"/>
    </source>
</evidence>
<comment type="caution">
    <text evidence="2">The sequence shown here is derived from an EMBL/GenBank/DDBJ whole genome shotgun (WGS) entry which is preliminary data.</text>
</comment>
<feature type="region of interest" description="Disordered" evidence="1">
    <location>
        <begin position="151"/>
        <end position="249"/>
    </location>
</feature>
<proteinExistence type="predicted"/>
<feature type="region of interest" description="Disordered" evidence="1">
    <location>
        <begin position="52"/>
        <end position="72"/>
    </location>
</feature>
<protein>
    <submittedName>
        <fullName evidence="2">Uncharacterized protein</fullName>
    </submittedName>
</protein>
<sequence>MQEPEGAESGAGSLPGTATTGGPRAAHGASSPARRIPDATIAACLATISSAGPGIRGRAGRPSRDMRASASWRRQRGKRAVCRRPGRICAVAGMGASRLAAPCASASRRGRAALGKGFGCPEMAVVRRSGQRLAKHTVRASTWRPCTAWQRGAHSGRAMKALGKRARTSGAAPPSPKNRRNPARGRRRRRAGGGIVTAPMPPSTSARPAASRRPALGGAGFSIPFHSPGGDSPQPNWPAMHTKGSWVAF</sequence>
<accession>A0A3D9XEY3</accession>
<feature type="compositionally biased region" description="Basic residues" evidence="1">
    <location>
        <begin position="177"/>
        <end position="191"/>
    </location>
</feature>